<dbReference type="Gene3D" id="1.10.510.10">
    <property type="entry name" value="Transferase(Phosphotransferase) domain 1"/>
    <property type="match status" value="1"/>
</dbReference>
<dbReference type="PROSITE" id="PS00109">
    <property type="entry name" value="PROTEIN_KINASE_TYR"/>
    <property type="match status" value="1"/>
</dbReference>
<dbReference type="Proteomes" id="UP000075714">
    <property type="component" value="Unassembled WGS sequence"/>
</dbReference>
<accession>A0A150GKS7</accession>
<dbReference type="GO" id="GO:0004674">
    <property type="term" value="F:protein serine/threonine kinase activity"/>
    <property type="evidence" value="ECO:0007669"/>
    <property type="project" value="TreeGrafter"/>
</dbReference>
<dbReference type="OrthoDB" id="546088at2759"/>
<dbReference type="Gene3D" id="3.30.200.20">
    <property type="entry name" value="Phosphorylase Kinase, domain 1"/>
    <property type="match status" value="1"/>
</dbReference>
<feature type="region of interest" description="Disordered" evidence="1">
    <location>
        <begin position="1251"/>
        <end position="1311"/>
    </location>
</feature>
<dbReference type="PROSITE" id="PS50011">
    <property type="entry name" value="PROTEIN_KINASE_DOM"/>
    <property type="match status" value="1"/>
</dbReference>
<feature type="domain" description="Protein kinase" evidence="2">
    <location>
        <begin position="980"/>
        <end position="1468"/>
    </location>
</feature>
<evidence type="ECO:0000313" key="4">
    <source>
        <dbReference type="Proteomes" id="UP000075714"/>
    </source>
</evidence>
<evidence type="ECO:0000259" key="2">
    <source>
        <dbReference type="PROSITE" id="PS50011"/>
    </source>
</evidence>
<dbReference type="InterPro" id="IPR001245">
    <property type="entry name" value="Ser-Thr/Tyr_kinase_cat_dom"/>
</dbReference>
<evidence type="ECO:0000256" key="1">
    <source>
        <dbReference type="SAM" id="MobiDB-lite"/>
    </source>
</evidence>
<feature type="compositionally biased region" description="Low complexity" evidence="1">
    <location>
        <begin position="686"/>
        <end position="705"/>
    </location>
</feature>
<dbReference type="PANTHER" id="PTHR44329">
    <property type="entry name" value="SERINE/THREONINE-PROTEIN KINASE TNNI3K-RELATED"/>
    <property type="match status" value="1"/>
</dbReference>
<keyword evidence="4" id="KW-1185">Reference proteome</keyword>
<gene>
    <name evidence="3" type="ORF">GPECTOR_16g574</name>
</gene>
<feature type="region of interest" description="Disordered" evidence="1">
    <location>
        <begin position="1131"/>
        <end position="1159"/>
    </location>
</feature>
<feature type="region of interest" description="Disordered" evidence="1">
    <location>
        <begin position="686"/>
        <end position="719"/>
    </location>
</feature>
<dbReference type="InterPro" id="IPR000719">
    <property type="entry name" value="Prot_kinase_dom"/>
</dbReference>
<sequence>MSLLGVGYCMDPSAWLSEACLPSTAEGVALLCAIRGNASLRAAVTRSSAPAAVQQRLVVSGDPRGAILDLAGGGVQPLLRIEANASVTIQRLIATGVALPESHPLPAASFLALRAFSMAAPLAGSNAPAASPLRLEDVILITPSCRALAVHQEFACRASPSPNFTVTPGGLVVWSYTTASVAARNVTLSCVGEPLPYSCTAYVANSPRGVVDALVTLDGVVVTGSPTPKYIFLNSSMALGDAADYIKELQHLHVSAIKISPTTGQAQITLLPKAYVVIAGAPLPQDLATSFLGSSSSSNFTTAPQAVSWDLLPPTIVDLAGTSSMVIVPASARVELHNLTIINPPINRPSLLPANLLALPLWTFTFSRRILSQNKSQWALYGRGLAVALEPHELALWHADLCKGRVPDELAGCLCVADNGLMNGNTWTPSQNAQNDNSAVSPVLLRGGAMFVPFIRTEYVGQTLMESLLMFPRAAPADGSGVLAPACPIMTMEGLPLGAAAASATPAPVPATPGATMAGPAGPADGSSSLAIGAALAPALAPLCSVRPPFSSGLGSLRKMERAGPALTPALLTRSALTHIPLAIMLDGDSHFKRDDVVYRPEEGYMRLPRESFTRMQAQIFGLELWLGDPLGPRLLHLSFMAAAVNVHSPNATLALRQLVLVGLPTAGLHAASPALGSGRDSAATAAAVGGSAQQPPQATTAPAAEGGGRRLLTNRHGPTHHVASTIRGLASTAPARRRAQVMFVNGSLEFDGPPAGTDPTGGLPHGLANFTSCLWALDFDRSAPRDPPAAFLDSVVLLVPPGELAVLAAAWAEQLAVEGRDGADESTGAADAFTLAPAASDAGAVFAHLAASLRASRLAVGATPASLQRLTARLLAMQQQQAAGVTTAGGDAGAGAALLAFETLSWCGLAGRNVTLAAELPPDLVIANIVASQQHPHTVTGGHGADSAFGSGHREHETDPESSTGSVIRCSHAPAGGDLVLLGELGRGAQGVVFHGRWKGLSVAVKSITFQRGANGDPRVGHRPVLEAAISAFLNHPNVVTTYAHQLTPVGADAAEPPGGAGGEAFREAPVWRLTLVQELCDGGSLARCLDSAVLANISVVSETLALAPTSTSKHAGFLDWAPVALSPHRSAKPSLSPTAEEAAAPEDGGTGRRSLTGAPGAAAEVALALPPGPRSALAPRVALLLSLQISRGMAYLHSLGVLHGDLSSVNVLMRSAPTSGPPAPQQPEAQQKQQWLLQRARLDRRLAAGCAPHGDGSRARSPSFSSKADPRAAAGSWLPAGATGGGGRTATGQPAAARFARSGSSGQTPPGMAAGWVAASGQRHSCGYVAKVCDFGLSSRLEGSETHFSGEARRSLLYSAPELVQYGISSKATDVYAFAVLLYEIACGASLPSLLRDPHRGAGLRRWLADQEAPGTPAAALPPSLLTWPPGAPPGLAALAAQCLAERPAERPSFTEVCDALETELLELDP</sequence>
<feature type="compositionally biased region" description="Low complexity" evidence="1">
    <location>
        <begin position="1292"/>
        <end position="1308"/>
    </location>
</feature>
<dbReference type="PANTHER" id="PTHR44329:SF214">
    <property type="entry name" value="PROTEIN KINASE DOMAIN-CONTAINING PROTEIN"/>
    <property type="match status" value="1"/>
</dbReference>
<proteinExistence type="predicted"/>
<dbReference type="Pfam" id="PF07714">
    <property type="entry name" value="PK_Tyr_Ser-Thr"/>
    <property type="match status" value="2"/>
</dbReference>
<dbReference type="EMBL" id="LSYV01000017">
    <property type="protein sequence ID" value="KXZ50401.1"/>
    <property type="molecule type" value="Genomic_DNA"/>
</dbReference>
<organism evidence="3 4">
    <name type="scientific">Gonium pectorale</name>
    <name type="common">Green alga</name>
    <dbReference type="NCBI Taxonomy" id="33097"/>
    <lineage>
        <taxon>Eukaryota</taxon>
        <taxon>Viridiplantae</taxon>
        <taxon>Chlorophyta</taxon>
        <taxon>core chlorophytes</taxon>
        <taxon>Chlorophyceae</taxon>
        <taxon>CS clade</taxon>
        <taxon>Chlamydomonadales</taxon>
        <taxon>Volvocaceae</taxon>
        <taxon>Gonium</taxon>
    </lineage>
</organism>
<dbReference type="SUPFAM" id="SSF56112">
    <property type="entry name" value="Protein kinase-like (PK-like)"/>
    <property type="match status" value="1"/>
</dbReference>
<protein>
    <recommendedName>
        <fullName evidence="2">Protein kinase domain-containing protein</fullName>
    </recommendedName>
</protein>
<name>A0A150GKS7_GONPE</name>
<dbReference type="InterPro" id="IPR011009">
    <property type="entry name" value="Kinase-like_dom_sf"/>
</dbReference>
<dbReference type="InterPro" id="IPR051681">
    <property type="entry name" value="Ser/Thr_Kinases-Pseudokinases"/>
</dbReference>
<evidence type="ECO:0000313" key="3">
    <source>
        <dbReference type="EMBL" id="KXZ50401.1"/>
    </source>
</evidence>
<dbReference type="InterPro" id="IPR008266">
    <property type="entry name" value="Tyr_kinase_AS"/>
</dbReference>
<comment type="caution">
    <text evidence="3">The sequence shown here is derived from an EMBL/GenBank/DDBJ whole genome shotgun (WGS) entry which is preliminary data.</text>
</comment>
<dbReference type="GO" id="GO:0005524">
    <property type="term" value="F:ATP binding"/>
    <property type="evidence" value="ECO:0007669"/>
    <property type="project" value="InterPro"/>
</dbReference>
<reference evidence="4" key="1">
    <citation type="journal article" date="2016" name="Nat. Commun.">
        <title>The Gonium pectorale genome demonstrates co-option of cell cycle regulation during the evolution of multicellularity.</title>
        <authorList>
            <person name="Hanschen E.R."/>
            <person name="Marriage T.N."/>
            <person name="Ferris P.J."/>
            <person name="Hamaji T."/>
            <person name="Toyoda A."/>
            <person name="Fujiyama A."/>
            <person name="Neme R."/>
            <person name="Noguchi H."/>
            <person name="Minakuchi Y."/>
            <person name="Suzuki M."/>
            <person name="Kawai-Toyooka H."/>
            <person name="Smith D.R."/>
            <person name="Sparks H."/>
            <person name="Anderson J."/>
            <person name="Bakaric R."/>
            <person name="Luria V."/>
            <person name="Karger A."/>
            <person name="Kirschner M.W."/>
            <person name="Durand P.M."/>
            <person name="Michod R.E."/>
            <person name="Nozaki H."/>
            <person name="Olson B.J."/>
        </authorList>
    </citation>
    <scope>NUCLEOTIDE SEQUENCE [LARGE SCALE GENOMIC DNA]</scope>
    <source>
        <strain evidence="4">NIES-2863</strain>
    </source>
</reference>
<feature type="region of interest" description="Disordered" evidence="1">
    <location>
        <begin position="937"/>
        <end position="967"/>
    </location>
</feature>
<feature type="region of interest" description="Disordered" evidence="1">
    <location>
        <begin position="1215"/>
        <end position="1236"/>
    </location>
</feature>